<evidence type="ECO:0000256" key="1">
    <source>
        <dbReference type="SAM" id="MobiDB-lite"/>
    </source>
</evidence>
<feature type="region of interest" description="Disordered" evidence="1">
    <location>
        <begin position="145"/>
        <end position="170"/>
    </location>
</feature>
<accession>A0A645D2D2</accession>
<sequence length="276" mass="30546">MQRQVFVVVRSIRCQHHPALGGHHAHDLQTVRVAAHAMKLDARREGVHAVDKADFTRIQPFEHHRDVVECEEMVLFAVAHALARGVGDLALLQPHPGVGELVHIARMVVMQVGDGHVADGLGRNAQRTQRIDRLLQEGALACKGRDPAEAGVHQQQRTRAAHQPDEEVERHQRIRVTIHRIEKIALPHALYRGVLDGIDLVGGAAAHGDAYLFTSSPEGTCFARDCRRLPRRARSLRSGSSPKASLILLGSSPSPDTCRAPSCHRRAACRSWQKRR</sequence>
<organism evidence="2">
    <name type="scientific">bioreactor metagenome</name>
    <dbReference type="NCBI Taxonomy" id="1076179"/>
    <lineage>
        <taxon>unclassified sequences</taxon>
        <taxon>metagenomes</taxon>
        <taxon>ecological metagenomes</taxon>
    </lineage>
</organism>
<name>A0A645D2D2_9ZZZZ</name>
<protein>
    <submittedName>
        <fullName evidence="2">Uncharacterized protein</fullName>
    </submittedName>
</protein>
<gene>
    <name evidence="2" type="ORF">SDC9_130281</name>
</gene>
<dbReference type="EMBL" id="VSSQ01032072">
    <property type="protein sequence ID" value="MPM83218.1"/>
    <property type="molecule type" value="Genomic_DNA"/>
</dbReference>
<dbReference type="AlphaFoldDB" id="A0A645D2D2"/>
<comment type="caution">
    <text evidence="2">The sequence shown here is derived from an EMBL/GenBank/DDBJ whole genome shotgun (WGS) entry which is preliminary data.</text>
</comment>
<feature type="region of interest" description="Disordered" evidence="1">
    <location>
        <begin position="234"/>
        <end position="256"/>
    </location>
</feature>
<reference evidence="2" key="1">
    <citation type="submission" date="2019-08" db="EMBL/GenBank/DDBJ databases">
        <authorList>
            <person name="Kucharzyk K."/>
            <person name="Murdoch R.W."/>
            <person name="Higgins S."/>
            <person name="Loffler F."/>
        </authorList>
    </citation>
    <scope>NUCLEOTIDE SEQUENCE</scope>
</reference>
<proteinExistence type="predicted"/>
<evidence type="ECO:0000313" key="2">
    <source>
        <dbReference type="EMBL" id="MPM83218.1"/>
    </source>
</evidence>